<comment type="caution">
    <text evidence="1">The sequence shown here is derived from an EMBL/GenBank/DDBJ whole genome shotgun (WGS) entry which is preliminary data.</text>
</comment>
<dbReference type="EMBL" id="CM042883">
    <property type="protein sequence ID" value="KAI4376061.1"/>
    <property type="molecule type" value="Genomic_DNA"/>
</dbReference>
<evidence type="ECO:0000313" key="2">
    <source>
        <dbReference type="Proteomes" id="UP001057402"/>
    </source>
</evidence>
<dbReference type="Proteomes" id="UP001057402">
    <property type="component" value="Chromosome 4"/>
</dbReference>
<organism evidence="1 2">
    <name type="scientific">Melastoma candidum</name>
    <dbReference type="NCBI Taxonomy" id="119954"/>
    <lineage>
        <taxon>Eukaryota</taxon>
        <taxon>Viridiplantae</taxon>
        <taxon>Streptophyta</taxon>
        <taxon>Embryophyta</taxon>
        <taxon>Tracheophyta</taxon>
        <taxon>Spermatophyta</taxon>
        <taxon>Magnoliopsida</taxon>
        <taxon>eudicotyledons</taxon>
        <taxon>Gunneridae</taxon>
        <taxon>Pentapetalae</taxon>
        <taxon>rosids</taxon>
        <taxon>malvids</taxon>
        <taxon>Myrtales</taxon>
        <taxon>Melastomataceae</taxon>
        <taxon>Melastomatoideae</taxon>
        <taxon>Melastomateae</taxon>
        <taxon>Melastoma</taxon>
    </lineage>
</organism>
<name>A0ACB9RCT4_9MYRT</name>
<keyword evidence="2" id="KW-1185">Reference proteome</keyword>
<sequence>MILRKGEERREWERGVMERRHASRFLWGCEISYGDVGFPVRLSLSFLYMALPSFLKAFDFVSRLWNLLMLTPISISRLVKQFFDSERWWWPFLAVVGISLLCWFMLVIVFPLLVLRLPCTFFPRNGFLI</sequence>
<evidence type="ECO:0000313" key="1">
    <source>
        <dbReference type="EMBL" id="KAI4376061.1"/>
    </source>
</evidence>
<reference evidence="2" key="1">
    <citation type="journal article" date="2023" name="Front. Plant Sci.">
        <title>Chromosomal-level genome assembly of Melastoma candidum provides insights into trichome evolution.</title>
        <authorList>
            <person name="Zhong Y."/>
            <person name="Wu W."/>
            <person name="Sun C."/>
            <person name="Zou P."/>
            <person name="Liu Y."/>
            <person name="Dai S."/>
            <person name="Zhou R."/>
        </authorList>
    </citation>
    <scope>NUCLEOTIDE SEQUENCE [LARGE SCALE GENOMIC DNA]</scope>
</reference>
<gene>
    <name evidence="1" type="ORF">MLD38_013856</name>
</gene>
<accession>A0ACB9RCT4</accession>
<protein>
    <submittedName>
        <fullName evidence="1">Uncharacterized protein</fullName>
    </submittedName>
</protein>
<proteinExistence type="predicted"/>